<dbReference type="InterPro" id="IPR013010">
    <property type="entry name" value="Znf_SIAH"/>
</dbReference>
<evidence type="ECO:0000313" key="8">
    <source>
        <dbReference type="EMBL" id="CAF4486955.1"/>
    </source>
</evidence>
<dbReference type="InterPro" id="IPR036047">
    <property type="entry name" value="F-box-like_dom_sf"/>
</dbReference>
<feature type="domain" description="RING-type" evidence="5">
    <location>
        <begin position="27"/>
        <end position="64"/>
    </location>
</feature>
<keyword evidence="1" id="KW-0479">Metal-binding</keyword>
<feature type="domain" description="SIAH-type" evidence="7">
    <location>
        <begin position="85"/>
        <end position="141"/>
    </location>
</feature>
<dbReference type="InterPro" id="IPR001810">
    <property type="entry name" value="F-box_dom"/>
</dbReference>
<evidence type="ECO:0000313" key="9">
    <source>
        <dbReference type="Proteomes" id="UP000663862"/>
    </source>
</evidence>
<dbReference type="Proteomes" id="UP000663862">
    <property type="component" value="Unassembled WGS sequence"/>
</dbReference>
<evidence type="ECO:0000259" key="5">
    <source>
        <dbReference type="PROSITE" id="PS50089"/>
    </source>
</evidence>
<reference evidence="8" key="1">
    <citation type="submission" date="2021-02" db="EMBL/GenBank/DDBJ databases">
        <authorList>
            <person name="Nowell W R."/>
        </authorList>
    </citation>
    <scope>NUCLEOTIDE SEQUENCE</scope>
</reference>
<dbReference type="SUPFAM" id="SSF49599">
    <property type="entry name" value="TRAF domain-like"/>
    <property type="match status" value="1"/>
</dbReference>
<dbReference type="SUPFAM" id="SSF57850">
    <property type="entry name" value="RING/U-box"/>
    <property type="match status" value="1"/>
</dbReference>
<dbReference type="AlphaFoldDB" id="A0A820UGK2"/>
<gene>
    <name evidence="8" type="ORF">TSG867_LOCUS19999</name>
</gene>
<dbReference type="PROSITE" id="PS50089">
    <property type="entry name" value="ZF_RING_2"/>
    <property type="match status" value="1"/>
</dbReference>
<dbReference type="SUPFAM" id="SSF81383">
    <property type="entry name" value="F-box domain"/>
    <property type="match status" value="1"/>
</dbReference>
<dbReference type="PROSITE" id="PS50181">
    <property type="entry name" value="FBOX"/>
    <property type="match status" value="1"/>
</dbReference>
<evidence type="ECO:0000256" key="4">
    <source>
        <dbReference type="PROSITE-ProRule" id="PRU00455"/>
    </source>
</evidence>
<keyword evidence="3" id="KW-0862">Zinc</keyword>
<protein>
    <submittedName>
        <fullName evidence="8">Uncharacterized protein</fullName>
    </submittedName>
</protein>
<dbReference type="Gene3D" id="3.30.40.10">
    <property type="entry name" value="Zinc/RING finger domain, C3HC4 (zinc finger)"/>
    <property type="match status" value="2"/>
</dbReference>
<comment type="caution">
    <text evidence="8">The sequence shown here is derived from an EMBL/GenBank/DDBJ whole genome shotgun (WGS) entry which is preliminary data.</text>
</comment>
<dbReference type="PANTHER" id="PTHR10131:SF94">
    <property type="entry name" value="TNF RECEPTOR-ASSOCIATED FACTOR 4"/>
    <property type="match status" value="1"/>
</dbReference>
<evidence type="ECO:0000256" key="2">
    <source>
        <dbReference type="ARBA" id="ARBA00022771"/>
    </source>
</evidence>
<keyword evidence="2 4" id="KW-0863">Zinc-finger</keyword>
<dbReference type="InterPro" id="IPR013083">
    <property type="entry name" value="Znf_RING/FYVE/PHD"/>
</dbReference>
<organism evidence="8 9">
    <name type="scientific">Rotaria socialis</name>
    <dbReference type="NCBI Taxonomy" id="392032"/>
    <lineage>
        <taxon>Eukaryota</taxon>
        <taxon>Metazoa</taxon>
        <taxon>Spiralia</taxon>
        <taxon>Gnathifera</taxon>
        <taxon>Rotifera</taxon>
        <taxon>Eurotatoria</taxon>
        <taxon>Bdelloidea</taxon>
        <taxon>Philodinida</taxon>
        <taxon>Philodinidae</taxon>
        <taxon>Rotaria</taxon>
    </lineage>
</organism>
<dbReference type="PANTHER" id="PTHR10131">
    <property type="entry name" value="TNF RECEPTOR ASSOCIATED FACTOR"/>
    <property type="match status" value="1"/>
</dbReference>
<accession>A0A820UGK2</accession>
<proteinExistence type="predicted"/>
<evidence type="ECO:0000256" key="3">
    <source>
        <dbReference type="ARBA" id="ARBA00022833"/>
    </source>
</evidence>
<dbReference type="CDD" id="cd09917">
    <property type="entry name" value="F-box_SF"/>
    <property type="match status" value="1"/>
</dbReference>
<feature type="domain" description="F-box" evidence="6">
    <location>
        <begin position="351"/>
        <end position="402"/>
    </location>
</feature>
<dbReference type="EMBL" id="CAJOBQ010001435">
    <property type="protein sequence ID" value="CAF4486955.1"/>
    <property type="molecule type" value="Genomic_DNA"/>
</dbReference>
<evidence type="ECO:0000259" key="7">
    <source>
        <dbReference type="PROSITE" id="PS51081"/>
    </source>
</evidence>
<dbReference type="GO" id="GO:0008270">
    <property type="term" value="F:zinc ion binding"/>
    <property type="evidence" value="ECO:0007669"/>
    <property type="project" value="UniProtKB-KW"/>
</dbReference>
<evidence type="ECO:0000256" key="1">
    <source>
        <dbReference type="ARBA" id="ARBA00022723"/>
    </source>
</evidence>
<evidence type="ECO:0000259" key="6">
    <source>
        <dbReference type="PROSITE" id="PS50181"/>
    </source>
</evidence>
<sequence length="857" mass="98365">MASKEHKGICSDRVRGSSAVNVDLLECPICHVLLWIPITCQRCETSFCSACINRWVAANPGKCPNRCKIYIERKCPSFIVKLLGQLQIACYYQSKGCEQVIPYEALDKHESECDYQPQQCSGCRSEVLKKDFDNHTSGCAAIELTCQDCKLVYKRVDAATTHTENICLREQTKENIHQIRQLTLQLHEMRLLLPSITKAKITFNDLPMADQKSNFIPDMYRGLEWNKIYYTQRLHLKKNLLNNVHVPSLTASNSRHVAWFTEKAAISAENVNGIFTFVSLTVYGAWNDGMQLLITGHRNSILVSKYTTAVLWCKPQLVLLNWQDIDKVILQPLRDTRHPENRATIGKCNRISHLLDLPDEVLLMICRYLQPVDVLRAFFKSTSDRLHRLILGYRTNLVLSTLSYAEFRFVVDELLPYLETPQLTLSNSKIPCLVEHFLSLCHRLPLNNLRKLTLKSCTNISSSLVVWLSNQSKLEDLSVYNGDLEVVALTTSGLVLHNQLRPRFTSQIDRACLQLDTIDDLVLLFIKELMPLVRNLRVDLKRTQDRCNLSSLINIDTSITNVFICSPLLNSFLHLYVRIYETTDTSFARFSLVEGLLLNNVVEFHYAVSFSVPLSTNIETELTSSNSTRFKVKRSDSLLLYTVPWSWNALHLWVPPTDYQQIYQHTAKSITIRPLNVTDEAMVSQLQPWLNVTEVIAKTKLPSLAMFRHLKTLKTSDADVVRTSMPLTLRSLKITDKTPLALNAPFSTLVHGQVHKFNLFRPLRDEQELLNVLHQFPNLRFLSIVLPSRNSKECLINIFDVDNVGLSRLVCLQARNGDAHLWKEAPFEWLIIYTHLKYRLNPFHVNFSERKGLVVWL</sequence>
<name>A0A820UGK2_9BILA</name>
<dbReference type="InterPro" id="IPR001841">
    <property type="entry name" value="Znf_RING"/>
</dbReference>
<dbReference type="PROSITE" id="PS51081">
    <property type="entry name" value="ZF_SIAH"/>
    <property type="match status" value="1"/>
</dbReference>